<evidence type="ECO:0000259" key="1">
    <source>
        <dbReference type="Pfam" id="PF18735"/>
    </source>
</evidence>
<dbReference type="AlphaFoldDB" id="A0A238X3C5"/>
<evidence type="ECO:0000313" key="3">
    <source>
        <dbReference type="Proteomes" id="UP000198310"/>
    </source>
</evidence>
<dbReference type="Proteomes" id="UP000198310">
    <property type="component" value="Unassembled WGS sequence"/>
</dbReference>
<proteinExistence type="predicted"/>
<dbReference type="Pfam" id="PF18735">
    <property type="entry name" value="HEPN_RiboL-PSP"/>
    <property type="match status" value="1"/>
</dbReference>
<organism evidence="2 3">
    <name type="scientific">Hymenobacter mucosus</name>
    <dbReference type="NCBI Taxonomy" id="1411120"/>
    <lineage>
        <taxon>Bacteria</taxon>
        <taxon>Pseudomonadati</taxon>
        <taxon>Bacteroidota</taxon>
        <taxon>Cytophagia</taxon>
        <taxon>Cytophagales</taxon>
        <taxon>Hymenobacteraceae</taxon>
        <taxon>Hymenobacter</taxon>
    </lineage>
</organism>
<protein>
    <recommendedName>
        <fullName evidence="1">RiboL-PSP-HEPN domain-containing protein</fullName>
    </recommendedName>
</protein>
<reference evidence="3" key="1">
    <citation type="submission" date="2017-06" db="EMBL/GenBank/DDBJ databases">
        <authorList>
            <person name="Varghese N."/>
            <person name="Submissions S."/>
        </authorList>
    </citation>
    <scope>NUCLEOTIDE SEQUENCE [LARGE SCALE GENOMIC DNA]</scope>
    <source>
        <strain evidence="3">DSM 28041</strain>
    </source>
</reference>
<keyword evidence="3" id="KW-1185">Reference proteome</keyword>
<dbReference type="RefSeq" id="WP_089332417.1">
    <property type="nucleotide sequence ID" value="NZ_FZNS01000003.1"/>
</dbReference>
<accession>A0A238X3C5</accession>
<feature type="domain" description="RiboL-PSP-HEPN" evidence="1">
    <location>
        <begin position="8"/>
        <end position="150"/>
    </location>
</feature>
<gene>
    <name evidence="2" type="ORF">SAMN06269173_103419</name>
</gene>
<name>A0A238X3C5_9BACT</name>
<dbReference type="InterPro" id="IPR041519">
    <property type="entry name" value="HEPN_RiboL-PSP"/>
</dbReference>
<dbReference type="EMBL" id="FZNS01000003">
    <property type="protein sequence ID" value="SNR53083.1"/>
    <property type="molecule type" value="Genomic_DNA"/>
</dbReference>
<sequence length="163" mass="18424">MSQNIERLEKKLDDMFAMVDAVQDAEAKARLAEYLCIRTSGLLETVVKQLVSEFMDGNSQQEVDRYVKTKMKSVTNLKHAKLEKLLESFSSDWQSEYVSGISDAEKASLNSIIDLRNSMAHGGNQSASYIIVKEHYNNVKSIIGRLKAIIRKRGRQARARRAA</sequence>
<evidence type="ECO:0000313" key="2">
    <source>
        <dbReference type="EMBL" id="SNR53083.1"/>
    </source>
</evidence>